<evidence type="ECO:0000256" key="1">
    <source>
        <dbReference type="ARBA" id="ARBA00004328"/>
    </source>
</evidence>
<dbReference type="GeneID" id="80399089"/>
<keyword evidence="2" id="KW-0945">Host-virus interaction</keyword>
<evidence type="ECO:0000256" key="2">
    <source>
        <dbReference type="ARBA" id="ARBA00022581"/>
    </source>
</evidence>
<reference evidence="8" key="1">
    <citation type="submission" date="2020-09" db="EMBL/GenBank/DDBJ databases">
        <title>Leviviricetes taxonomy.</title>
        <authorList>
            <person name="Stockdale S.R."/>
            <person name="Callanan J."/>
            <person name="Adriaenssens E.M."/>
            <person name="Kuhn J.H."/>
            <person name="Rumnieks J."/>
            <person name="Shkoporov A."/>
            <person name="Draper L.A."/>
            <person name="Ross P."/>
            <person name="Hill C."/>
        </authorList>
    </citation>
    <scope>NUCLEOTIDE SEQUENCE</scope>
</reference>
<keyword evidence="6" id="KW-1160">Virus entry into host cell</keyword>
<keyword evidence="4" id="KW-0946">Virion</keyword>
<evidence type="ECO:0000256" key="5">
    <source>
        <dbReference type="ARBA" id="ARBA00023104"/>
    </source>
</evidence>
<keyword evidence="9" id="KW-1185">Reference proteome</keyword>
<evidence type="ECO:0000256" key="3">
    <source>
        <dbReference type="ARBA" id="ARBA00022804"/>
    </source>
</evidence>
<sequence>MARKNTTLYGPKLPGSTTRAWTLIQSSPFSTEKKRKKPQGAIQILSNPTPWQNVRIYSRRTSTTADGKPVSPYFGVPDLTGLLPPNELVALSNKALMNLKEKIKGEKWNASITLAELPITQRYMISAAREITDLYLAVKKMDRRKLKKLVKKGKAYLKRRGFKGSSKDLSGTLSKRWMEWRYAVSPLVYDLEDMLSMLYAASVRPHIRRAAAGANQQYSRLDEWKYTNFTVRFSTQGSAHCRAVAYFILDTKAEVFKQLGLINLAATLWEVLPLSFVADWFLPIGDALGNLDALLGVDVLGCTQSTKEKGLISYSGNTIVTDQGPGNPPYLEIVGGSSSEYEGYSRWVSGLDKSRYDGKMTLTGKQLIDTVSLCRLLLFR</sequence>
<dbReference type="GO" id="GO:0044423">
    <property type="term" value="C:virion component"/>
    <property type="evidence" value="ECO:0007669"/>
    <property type="project" value="UniProtKB-KW"/>
</dbReference>
<comment type="similarity">
    <text evidence="7">Belongs to the Leviviricetes maturation protein family.</text>
</comment>
<evidence type="ECO:0000313" key="8">
    <source>
        <dbReference type="EMBL" id="DAD52436.1"/>
    </source>
</evidence>
<comment type="subcellular location">
    <subcellularLocation>
        <location evidence="1">Virion</location>
    </subcellularLocation>
</comment>
<dbReference type="EMBL" id="BK014103">
    <property type="protein sequence ID" value="DAD52436.1"/>
    <property type="molecule type" value="Genomic_RNA"/>
</dbReference>
<dbReference type="KEGG" id="vg:80399089"/>
<name>A0A8S5L4T2_9VIRU</name>
<dbReference type="Pfam" id="PF03863">
    <property type="entry name" value="Phage_mat-A"/>
    <property type="match status" value="1"/>
</dbReference>
<evidence type="ECO:0000256" key="4">
    <source>
        <dbReference type="ARBA" id="ARBA00022844"/>
    </source>
</evidence>
<proteinExistence type="inferred from homology"/>
<keyword evidence="3" id="KW-1161">Viral attachment to host cell</keyword>
<dbReference type="GO" id="GO:0039666">
    <property type="term" value="P:virion attachment to host cell pilus"/>
    <property type="evidence" value="ECO:0007669"/>
    <property type="project" value="UniProtKB-KW"/>
</dbReference>
<evidence type="ECO:0000256" key="7">
    <source>
        <dbReference type="ARBA" id="ARBA00035110"/>
    </source>
</evidence>
<evidence type="ECO:0000256" key="6">
    <source>
        <dbReference type="ARBA" id="ARBA00023296"/>
    </source>
</evidence>
<dbReference type="RefSeq" id="YP_010769928.1">
    <property type="nucleotide sequence ID" value="NC_074112.1"/>
</dbReference>
<protein>
    <submittedName>
        <fullName evidence="8">Maturation protein</fullName>
    </submittedName>
</protein>
<keyword evidence="5" id="KW-1175">Viral attachment to host cell pilus</keyword>
<gene>
    <name evidence="8" type="primary">SRR5466725_15_1</name>
</gene>
<evidence type="ECO:0000313" key="9">
    <source>
        <dbReference type="Proteomes" id="UP000681460"/>
    </source>
</evidence>
<accession>A0A8S5L4T2</accession>
<organism evidence="8 9">
    <name type="scientific">ssRNA phage SRR5466725_15</name>
    <dbReference type="NCBI Taxonomy" id="2786413"/>
    <lineage>
        <taxon>Viruses</taxon>
        <taxon>Riboviria</taxon>
        <taxon>Orthornavirae</taxon>
        <taxon>Lenarviricota</taxon>
        <taxon>Leviviricetes</taxon>
        <taxon>Norzivirales</taxon>
        <taxon>Fiersviridae</taxon>
        <taxon>Tapikevirus</taxon>
        <taxon>Tapikevirus pelocola</taxon>
    </lineage>
</organism>
<dbReference type="InterPro" id="IPR005563">
    <property type="entry name" value="A_protein"/>
</dbReference>
<dbReference type="Proteomes" id="UP000681460">
    <property type="component" value="Segment"/>
</dbReference>